<evidence type="ECO:0000313" key="1">
    <source>
        <dbReference type="EMBL" id="KAK3929854.1"/>
    </source>
</evidence>
<evidence type="ECO:0000313" key="2">
    <source>
        <dbReference type="Proteomes" id="UP001219518"/>
    </source>
</evidence>
<keyword evidence="1" id="KW-0378">Hydrolase</keyword>
<dbReference type="Proteomes" id="UP001219518">
    <property type="component" value="Unassembled WGS sequence"/>
</dbReference>
<protein>
    <submittedName>
        <fullName evidence="1">Ubiquitin carboxyl-terminal hydrolase MINDY-4</fullName>
    </submittedName>
</protein>
<accession>A0AAE1LT31</accession>
<proteinExistence type="predicted"/>
<comment type="caution">
    <text evidence="1">The sequence shown here is derived from an EMBL/GenBank/DDBJ whole genome shotgun (WGS) entry which is preliminary data.</text>
</comment>
<dbReference type="GO" id="GO:0016787">
    <property type="term" value="F:hydrolase activity"/>
    <property type="evidence" value="ECO:0007669"/>
    <property type="project" value="UniProtKB-KW"/>
</dbReference>
<gene>
    <name evidence="1" type="ORF">KUF71_020247</name>
</gene>
<reference evidence="1" key="2">
    <citation type="journal article" date="2023" name="BMC Genomics">
        <title>Pest status, molecular evolution, and epigenetic factors derived from the genome assembly of Frankliniella fusca, a thysanopteran phytovirus vector.</title>
        <authorList>
            <person name="Catto M.A."/>
            <person name="Labadie P.E."/>
            <person name="Jacobson A.L."/>
            <person name="Kennedy G.G."/>
            <person name="Srinivasan R."/>
            <person name="Hunt B.G."/>
        </authorList>
    </citation>
    <scope>NUCLEOTIDE SEQUENCE</scope>
    <source>
        <strain evidence="1">PL_HMW_Pooled</strain>
    </source>
</reference>
<reference evidence="1" key="1">
    <citation type="submission" date="2021-07" db="EMBL/GenBank/DDBJ databases">
        <authorList>
            <person name="Catto M.A."/>
            <person name="Jacobson A."/>
            <person name="Kennedy G."/>
            <person name="Labadie P."/>
            <person name="Hunt B.G."/>
            <person name="Srinivasan R."/>
        </authorList>
    </citation>
    <scope>NUCLEOTIDE SEQUENCE</scope>
    <source>
        <strain evidence="1">PL_HMW_Pooled</strain>
        <tissue evidence="1">Head</tissue>
    </source>
</reference>
<dbReference type="AlphaFoldDB" id="A0AAE1LT31"/>
<sequence>MKTYIEFSVNQLLVTVRLLYLICFGCLDCTISKIVTETTAAIGYGLKDFKFPMMGPECYKCKFGNSLILLAISDAKYKFIIVDAGSRGRESDGGVFARSEFGQLSLNCQVRLPPAV</sequence>
<organism evidence="1 2">
    <name type="scientific">Frankliniella fusca</name>
    <dbReference type="NCBI Taxonomy" id="407009"/>
    <lineage>
        <taxon>Eukaryota</taxon>
        <taxon>Metazoa</taxon>
        <taxon>Ecdysozoa</taxon>
        <taxon>Arthropoda</taxon>
        <taxon>Hexapoda</taxon>
        <taxon>Insecta</taxon>
        <taxon>Pterygota</taxon>
        <taxon>Neoptera</taxon>
        <taxon>Paraneoptera</taxon>
        <taxon>Thysanoptera</taxon>
        <taxon>Terebrantia</taxon>
        <taxon>Thripoidea</taxon>
        <taxon>Thripidae</taxon>
        <taxon>Frankliniella</taxon>
    </lineage>
</organism>
<name>A0AAE1LT31_9NEOP</name>
<keyword evidence="2" id="KW-1185">Reference proteome</keyword>
<dbReference type="EMBL" id="JAHWGI010001405">
    <property type="protein sequence ID" value="KAK3929854.1"/>
    <property type="molecule type" value="Genomic_DNA"/>
</dbReference>